<keyword evidence="2" id="KW-1185">Reference proteome</keyword>
<evidence type="ECO:0000313" key="2">
    <source>
        <dbReference type="Proteomes" id="UP001243330"/>
    </source>
</evidence>
<dbReference type="Proteomes" id="UP001243330">
    <property type="component" value="Unassembled WGS sequence"/>
</dbReference>
<dbReference type="EMBL" id="JAQOWY010000650">
    <property type="protein sequence ID" value="KAK1839619.1"/>
    <property type="molecule type" value="Genomic_DNA"/>
</dbReference>
<dbReference type="AlphaFoldDB" id="A0AAD9A1Y8"/>
<gene>
    <name evidence="1" type="ORF">CCHR01_17763</name>
</gene>
<evidence type="ECO:0000313" key="1">
    <source>
        <dbReference type="EMBL" id="KAK1839619.1"/>
    </source>
</evidence>
<sequence length="69" mass="7507">MHDMTGINSKEALREREQVVWRVTAHGGMSTRSGLAGMNIDWNIAPLAGDFTQVPDLSPTVEPKQTGCP</sequence>
<reference evidence="1" key="1">
    <citation type="submission" date="2023-01" db="EMBL/GenBank/DDBJ databases">
        <title>Colletotrichum chrysophilum M932 genome sequence.</title>
        <authorList>
            <person name="Baroncelli R."/>
        </authorList>
    </citation>
    <scope>NUCLEOTIDE SEQUENCE</scope>
    <source>
        <strain evidence="1">M932</strain>
    </source>
</reference>
<organism evidence="1 2">
    <name type="scientific">Colletotrichum chrysophilum</name>
    <dbReference type="NCBI Taxonomy" id="1836956"/>
    <lineage>
        <taxon>Eukaryota</taxon>
        <taxon>Fungi</taxon>
        <taxon>Dikarya</taxon>
        <taxon>Ascomycota</taxon>
        <taxon>Pezizomycotina</taxon>
        <taxon>Sordariomycetes</taxon>
        <taxon>Hypocreomycetidae</taxon>
        <taxon>Glomerellales</taxon>
        <taxon>Glomerellaceae</taxon>
        <taxon>Colletotrichum</taxon>
        <taxon>Colletotrichum gloeosporioides species complex</taxon>
    </lineage>
</organism>
<comment type="caution">
    <text evidence="1">The sequence shown here is derived from an EMBL/GenBank/DDBJ whole genome shotgun (WGS) entry which is preliminary data.</text>
</comment>
<accession>A0AAD9A1Y8</accession>
<protein>
    <submittedName>
        <fullName evidence="1">Uncharacterized protein</fullName>
    </submittedName>
</protein>
<proteinExistence type="predicted"/>
<name>A0AAD9A1Y8_9PEZI</name>